<dbReference type="SUPFAM" id="SSF56349">
    <property type="entry name" value="DNA breaking-rejoining enzymes"/>
    <property type="match status" value="1"/>
</dbReference>
<sequence length="45" mass="5212">MKNRAPKITFHDLRHTPTSLLIRQGVHIIVLSERLGHSSITMDKY</sequence>
<dbReference type="GO" id="GO:0015074">
    <property type="term" value="P:DNA integration"/>
    <property type="evidence" value="ECO:0007669"/>
    <property type="project" value="InterPro"/>
</dbReference>
<dbReference type="Gene3D" id="1.10.443.10">
    <property type="entry name" value="Intergrase catalytic core"/>
    <property type="match status" value="1"/>
</dbReference>
<dbReference type="GO" id="GO:0003677">
    <property type="term" value="F:DNA binding"/>
    <property type="evidence" value="ECO:0007669"/>
    <property type="project" value="InterPro"/>
</dbReference>
<evidence type="ECO:0000313" key="3">
    <source>
        <dbReference type="EMBL" id="AWX55170.1"/>
    </source>
</evidence>
<evidence type="ECO:0000256" key="1">
    <source>
        <dbReference type="ARBA" id="ARBA00023172"/>
    </source>
</evidence>
<evidence type="ECO:0000313" key="4">
    <source>
        <dbReference type="Proteomes" id="UP000036061"/>
    </source>
</evidence>
<organism evidence="3 4">
    <name type="scientific">Brevibacillus brevis</name>
    <name type="common">Bacillus brevis</name>
    <dbReference type="NCBI Taxonomy" id="1393"/>
    <lineage>
        <taxon>Bacteria</taxon>
        <taxon>Bacillati</taxon>
        <taxon>Bacillota</taxon>
        <taxon>Bacilli</taxon>
        <taxon>Bacillales</taxon>
        <taxon>Paenibacillaceae</taxon>
        <taxon>Brevibacillus</taxon>
    </lineage>
</organism>
<keyword evidence="1" id="KW-0233">DNA recombination</keyword>
<dbReference type="AlphaFoldDB" id="A0A2Z4MF85"/>
<dbReference type="GO" id="GO:0006310">
    <property type="term" value="P:DNA recombination"/>
    <property type="evidence" value="ECO:0007669"/>
    <property type="project" value="UniProtKB-KW"/>
</dbReference>
<dbReference type="EMBL" id="CP030117">
    <property type="protein sequence ID" value="AWX55170.1"/>
    <property type="molecule type" value="Genomic_DNA"/>
</dbReference>
<dbReference type="InterPro" id="IPR013762">
    <property type="entry name" value="Integrase-like_cat_sf"/>
</dbReference>
<dbReference type="Proteomes" id="UP000036061">
    <property type="component" value="Chromosome"/>
</dbReference>
<dbReference type="PROSITE" id="PS51898">
    <property type="entry name" value="TYR_RECOMBINASE"/>
    <property type="match status" value="1"/>
</dbReference>
<gene>
    <name evidence="3" type="ORF">AB432_009010</name>
</gene>
<dbReference type="Pfam" id="PF00589">
    <property type="entry name" value="Phage_integrase"/>
    <property type="match status" value="1"/>
</dbReference>
<name>A0A2Z4MF85_BREBE</name>
<feature type="domain" description="Tyr recombinase" evidence="2">
    <location>
        <begin position="1"/>
        <end position="45"/>
    </location>
</feature>
<evidence type="ECO:0000259" key="2">
    <source>
        <dbReference type="PROSITE" id="PS51898"/>
    </source>
</evidence>
<proteinExistence type="predicted"/>
<dbReference type="InterPro" id="IPR002104">
    <property type="entry name" value="Integrase_catalytic"/>
</dbReference>
<accession>A0A2Z4MF85</accession>
<protein>
    <recommendedName>
        <fullName evidence="2">Tyr recombinase domain-containing protein</fullName>
    </recommendedName>
</protein>
<dbReference type="InterPro" id="IPR011010">
    <property type="entry name" value="DNA_brk_join_enz"/>
</dbReference>
<reference evidence="3 4" key="1">
    <citation type="journal article" date="2015" name="Genome Announc.">
        <title>Draft Genome Sequence of Brevibacillus brevis DZQ7, a Plant Growth-Promoting Rhizobacterium with Broad-Spectrum Antimicrobial Activity.</title>
        <authorList>
            <person name="Hou Q."/>
            <person name="Wang C."/>
            <person name="Hou X."/>
            <person name="Xia Z."/>
            <person name="Ye J."/>
            <person name="Liu K."/>
            <person name="Liu H."/>
            <person name="Wang J."/>
            <person name="Guo H."/>
            <person name="Yu X."/>
            <person name="Yang Y."/>
            <person name="Du B."/>
            <person name="Ding Y."/>
        </authorList>
    </citation>
    <scope>NUCLEOTIDE SEQUENCE [LARGE SCALE GENOMIC DNA]</scope>
    <source>
        <strain evidence="3 4">DZQ7</strain>
    </source>
</reference>